<sequence>MYCFPNMTQRSDPAFQRRIEDALREIDVYKINVSDLYELFRENRDDVLMHSDIYDNIRNTVDQSLVTLERAKELVDKQRVKSASRWWRKGTISKKWKDYEQLQRVMEENNGKVQDHLRQVQDMVKNKKPASFDLFAPRPYNTVPFTEPYDEG</sequence>
<reference evidence="1 2" key="1">
    <citation type="journal article" date="2009" name="PLoS Genet.">
        <title>The genome of Nectria haematococca: contribution of supernumerary chromosomes to gene expansion.</title>
        <authorList>
            <person name="Coleman J.J."/>
            <person name="Rounsley S.D."/>
            <person name="Rodriguez-Carres M."/>
            <person name="Kuo A."/>
            <person name="Wasmann C.C."/>
            <person name="Grimwood J."/>
            <person name="Schmutz J."/>
            <person name="Taga M."/>
            <person name="White G.J."/>
            <person name="Zhou S."/>
            <person name="Schwartz D.C."/>
            <person name="Freitag M."/>
            <person name="Ma L.J."/>
            <person name="Danchin E.G."/>
            <person name="Henrissat B."/>
            <person name="Coutinho P.M."/>
            <person name="Nelson D.R."/>
            <person name="Straney D."/>
            <person name="Napoli C.A."/>
            <person name="Barker B.M."/>
            <person name="Gribskov M."/>
            <person name="Rep M."/>
            <person name="Kroken S."/>
            <person name="Molnar I."/>
            <person name="Rensing C."/>
            <person name="Kennell J.C."/>
            <person name="Zamora J."/>
            <person name="Farman M.L."/>
            <person name="Selker E.U."/>
            <person name="Salamov A."/>
            <person name="Shapiro H."/>
            <person name="Pangilinan J."/>
            <person name="Lindquist E."/>
            <person name="Lamers C."/>
            <person name="Grigoriev I.V."/>
            <person name="Geiser D.M."/>
            <person name="Covert S.F."/>
            <person name="Temporini E."/>
            <person name="Vanetten H.D."/>
        </authorList>
    </citation>
    <scope>NUCLEOTIDE SEQUENCE [LARGE SCALE GENOMIC DNA]</scope>
    <source>
        <strain evidence="2">ATCC MYA-4622 / CBS 123669 / FGSC 9596 / NRRL 45880 / 77-13-4</strain>
    </source>
</reference>
<dbReference type="KEGG" id="nhe:NECHADRAFT_77511"/>
<accession>C7YLF3</accession>
<evidence type="ECO:0000313" key="2">
    <source>
        <dbReference type="Proteomes" id="UP000005206"/>
    </source>
</evidence>
<gene>
    <name evidence="1" type="ORF">NECHADRAFT_77511</name>
</gene>
<dbReference type="HOGENOM" id="CLU_1722844_0_0_1"/>
<dbReference type="GeneID" id="9671022"/>
<dbReference type="Proteomes" id="UP000005206">
    <property type="component" value="Chromosome 3"/>
</dbReference>
<dbReference type="AlphaFoldDB" id="C7YLF3"/>
<organism evidence="1 2">
    <name type="scientific">Fusarium vanettenii (strain ATCC MYA-4622 / CBS 123669 / FGSC 9596 / NRRL 45880 / 77-13-4)</name>
    <name type="common">Fusarium solani subsp. pisi</name>
    <dbReference type="NCBI Taxonomy" id="660122"/>
    <lineage>
        <taxon>Eukaryota</taxon>
        <taxon>Fungi</taxon>
        <taxon>Dikarya</taxon>
        <taxon>Ascomycota</taxon>
        <taxon>Pezizomycotina</taxon>
        <taxon>Sordariomycetes</taxon>
        <taxon>Hypocreomycetidae</taxon>
        <taxon>Hypocreales</taxon>
        <taxon>Nectriaceae</taxon>
        <taxon>Fusarium</taxon>
        <taxon>Fusarium solani species complex</taxon>
        <taxon>Fusarium vanettenii</taxon>
    </lineage>
</organism>
<proteinExistence type="predicted"/>
<protein>
    <submittedName>
        <fullName evidence="1">Uncharacterized protein</fullName>
    </submittedName>
</protein>
<name>C7YLF3_FUSV7</name>
<dbReference type="OrthoDB" id="5092055at2759"/>
<dbReference type="RefSeq" id="XP_003052963.1">
    <property type="nucleotide sequence ID" value="XM_003052917.1"/>
</dbReference>
<dbReference type="VEuPathDB" id="FungiDB:NECHADRAFT_77511"/>
<keyword evidence="2" id="KW-1185">Reference proteome</keyword>
<evidence type="ECO:0000313" key="1">
    <source>
        <dbReference type="EMBL" id="EEU47250.1"/>
    </source>
</evidence>
<dbReference type="InParanoid" id="C7YLF3"/>
<dbReference type="EMBL" id="GG698897">
    <property type="protein sequence ID" value="EEU47250.1"/>
    <property type="molecule type" value="Genomic_DNA"/>
</dbReference>